<reference evidence="7" key="1">
    <citation type="submission" date="2020-06" db="EMBL/GenBank/DDBJ databases">
        <authorList>
            <person name="Li T."/>
            <person name="Hu X."/>
            <person name="Zhang T."/>
            <person name="Song X."/>
            <person name="Zhang H."/>
            <person name="Dai N."/>
            <person name="Sheng W."/>
            <person name="Hou X."/>
            <person name="Wei L."/>
        </authorList>
    </citation>
    <scope>NUCLEOTIDE SEQUENCE</scope>
    <source>
        <strain evidence="7">G01</strain>
        <tissue evidence="7">Leaf</tissue>
    </source>
</reference>
<keyword evidence="5" id="KW-0539">Nucleus</keyword>
<evidence type="ECO:0000256" key="3">
    <source>
        <dbReference type="ARBA" id="ARBA00023125"/>
    </source>
</evidence>
<dbReference type="PANTHER" id="PTHR31221:SF193">
    <property type="entry name" value="WRKY TRANSCRIPTION FACTOR PROTEIN 1-RELATED"/>
    <property type="match status" value="1"/>
</dbReference>
<feature type="domain" description="WRKY" evidence="6">
    <location>
        <begin position="80"/>
        <end position="121"/>
    </location>
</feature>
<comment type="caution">
    <text evidence="7">The sequence shown here is derived from an EMBL/GenBank/DDBJ whole genome shotgun (WGS) entry which is preliminary data.</text>
</comment>
<dbReference type="Pfam" id="PF03106">
    <property type="entry name" value="WRKY"/>
    <property type="match status" value="2"/>
</dbReference>
<dbReference type="InterPro" id="IPR044810">
    <property type="entry name" value="WRKY_plant"/>
</dbReference>
<evidence type="ECO:0000313" key="7">
    <source>
        <dbReference type="EMBL" id="KAL0310962.1"/>
    </source>
</evidence>
<dbReference type="Gene3D" id="2.20.25.80">
    <property type="entry name" value="WRKY domain"/>
    <property type="match status" value="2"/>
</dbReference>
<protein>
    <submittedName>
        <fullName evidence="7">WRKY transcription factor 20</fullName>
    </submittedName>
</protein>
<organism evidence="7">
    <name type="scientific">Sesamum angustifolium</name>
    <dbReference type="NCBI Taxonomy" id="2727405"/>
    <lineage>
        <taxon>Eukaryota</taxon>
        <taxon>Viridiplantae</taxon>
        <taxon>Streptophyta</taxon>
        <taxon>Embryophyta</taxon>
        <taxon>Tracheophyta</taxon>
        <taxon>Spermatophyta</taxon>
        <taxon>Magnoliopsida</taxon>
        <taxon>eudicotyledons</taxon>
        <taxon>Gunneridae</taxon>
        <taxon>Pentapetalae</taxon>
        <taxon>asterids</taxon>
        <taxon>lamiids</taxon>
        <taxon>Lamiales</taxon>
        <taxon>Pedaliaceae</taxon>
        <taxon>Sesamum</taxon>
    </lineage>
</organism>
<dbReference type="InterPro" id="IPR003657">
    <property type="entry name" value="WRKY_dom"/>
</dbReference>
<dbReference type="GO" id="GO:0003700">
    <property type="term" value="F:DNA-binding transcription factor activity"/>
    <property type="evidence" value="ECO:0007669"/>
    <property type="project" value="InterPro"/>
</dbReference>
<feature type="domain" description="WRKY" evidence="6">
    <location>
        <begin position="183"/>
        <end position="209"/>
    </location>
</feature>
<proteinExistence type="predicted"/>
<sequence length="222" mass="24708">MDRLLKLKINAPCTLQHSPAPPALIAHEQPSSQECGVSAPMGMHASPLCSTCDELNEEVCSYSDIQVSSSGQNDGIFPLTADRTSHDGYNWRKYGQKLVKGSEFPHSYYNVHILPARAKCLSNFVPGKQKEGLNGSGSQIHGVNNDVDEGDSFAKRRKMEDNLDFTPVTKPIREPRVVVQTASVVDILDDGYRWRKYGQKVVRGNPNPRYMTNFDILAMPEE</sequence>
<evidence type="ECO:0000256" key="1">
    <source>
        <dbReference type="ARBA" id="ARBA00004123"/>
    </source>
</evidence>
<comment type="subcellular location">
    <subcellularLocation>
        <location evidence="1">Nucleus</location>
    </subcellularLocation>
</comment>
<dbReference type="GO" id="GO:0043565">
    <property type="term" value="F:sequence-specific DNA binding"/>
    <property type="evidence" value="ECO:0007669"/>
    <property type="project" value="InterPro"/>
</dbReference>
<dbReference type="InterPro" id="IPR036576">
    <property type="entry name" value="WRKY_dom_sf"/>
</dbReference>
<evidence type="ECO:0000259" key="6">
    <source>
        <dbReference type="PROSITE" id="PS50811"/>
    </source>
</evidence>
<reference evidence="7" key="2">
    <citation type="journal article" date="2024" name="Plant">
        <title>Genomic evolution and insights into agronomic trait innovations of Sesamum species.</title>
        <authorList>
            <person name="Miao H."/>
            <person name="Wang L."/>
            <person name="Qu L."/>
            <person name="Liu H."/>
            <person name="Sun Y."/>
            <person name="Le M."/>
            <person name="Wang Q."/>
            <person name="Wei S."/>
            <person name="Zheng Y."/>
            <person name="Lin W."/>
            <person name="Duan Y."/>
            <person name="Cao H."/>
            <person name="Xiong S."/>
            <person name="Wang X."/>
            <person name="Wei L."/>
            <person name="Li C."/>
            <person name="Ma Q."/>
            <person name="Ju M."/>
            <person name="Zhao R."/>
            <person name="Li G."/>
            <person name="Mu C."/>
            <person name="Tian Q."/>
            <person name="Mei H."/>
            <person name="Zhang T."/>
            <person name="Gao T."/>
            <person name="Zhang H."/>
        </authorList>
    </citation>
    <scope>NUCLEOTIDE SEQUENCE</scope>
    <source>
        <strain evidence="7">G01</strain>
    </source>
</reference>
<evidence type="ECO:0000256" key="5">
    <source>
        <dbReference type="ARBA" id="ARBA00023242"/>
    </source>
</evidence>
<keyword evidence="3" id="KW-0238">DNA-binding</keyword>
<evidence type="ECO:0000256" key="4">
    <source>
        <dbReference type="ARBA" id="ARBA00023163"/>
    </source>
</evidence>
<keyword evidence="4" id="KW-0804">Transcription</keyword>
<dbReference type="GO" id="GO:0005634">
    <property type="term" value="C:nucleus"/>
    <property type="evidence" value="ECO:0007669"/>
    <property type="project" value="UniProtKB-SubCell"/>
</dbReference>
<name>A0AAW2KWG7_9LAMI</name>
<dbReference type="EMBL" id="JACGWK010000016">
    <property type="protein sequence ID" value="KAL0310962.1"/>
    <property type="molecule type" value="Genomic_DNA"/>
</dbReference>
<dbReference type="SUPFAM" id="SSF118290">
    <property type="entry name" value="WRKY DNA-binding domain"/>
    <property type="match status" value="2"/>
</dbReference>
<accession>A0AAW2KWG7</accession>
<dbReference type="AlphaFoldDB" id="A0AAW2KWG7"/>
<dbReference type="PROSITE" id="PS50811">
    <property type="entry name" value="WRKY"/>
    <property type="match status" value="2"/>
</dbReference>
<dbReference type="SMART" id="SM00774">
    <property type="entry name" value="WRKY"/>
    <property type="match status" value="2"/>
</dbReference>
<evidence type="ECO:0000256" key="2">
    <source>
        <dbReference type="ARBA" id="ARBA00023015"/>
    </source>
</evidence>
<gene>
    <name evidence="7" type="ORF">Sangu_2390900</name>
</gene>
<dbReference type="PANTHER" id="PTHR31221">
    <property type="entry name" value="WRKY TRANSCRIPTION FACTOR PROTEIN 1-RELATED"/>
    <property type="match status" value="1"/>
</dbReference>
<keyword evidence="2" id="KW-0805">Transcription regulation</keyword>